<keyword evidence="2" id="KW-1185">Reference proteome</keyword>
<dbReference type="EMBL" id="JBHRZG010000012">
    <property type="protein sequence ID" value="MFC3833642.1"/>
    <property type="molecule type" value="Genomic_DNA"/>
</dbReference>
<dbReference type="Proteomes" id="UP001595803">
    <property type="component" value="Unassembled WGS sequence"/>
</dbReference>
<evidence type="ECO:0000313" key="2">
    <source>
        <dbReference type="Proteomes" id="UP001595803"/>
    </source>
</evidence>
<protein>
    <submittedName>
        <fullName evidence="1">Uncharacterized protein</fullName>
    </submittedName>
</protein>
<evidence type="ECO:0000313" key="1">
    <source>
        <dbReference type="EMBL" id="MFC3833642.1"/>
    </source>
</evidence>
<name>A0ABV7Z8D2_9DEIO</name>
<gene>
    <name evidence="1" type="ORF">ACFOSB_12305</name>
</gene>
<dbReference type="RefSeq" id="WP_322474915.1">
    <property type="nucleotide sequence ID" value="NZ_JBHRZG010000012.1"/>
</dbReference>
<comment type="caution">
    <text evidence="1">The sequence shown here is derived from an EMBL/GenBank/DDBJ whole genome shotgun (WGS) entry which is preliminary data.</text>
</comment>
<sequence length="253" mass="26993">MSLSLPDPSGSVAVLPLPTRGYARAVLLPGHSLDVPPPQPAVAGRLQVEVTLGGNTYAQRYAAKAAGYRYAHGQWHQTVSTAVRDLHRAGRVVGSTRLRQLVAAKTIPFPQWSAGAVTGVADDRPEVGAVITVAGETTASRPIRLLTSVEALLATLRRGTLVVLDTPPGIGRTGHGGTRGGWCAAVTEVDTGLRYQLRTKVLEAAQADGCVQVDPVWRSREAERWCAMYPMTSRWLEAERAGGLTMGQRLTGR</sequence>
<reference evidence="2" key="1">
    <citation type="journal article" date="2019" name="Int. J. Syst. Evol. Microbiol.">
        <title>The Global Catalogue of Microorganisms (GCM) 10K type strain sequencing project: providing services to taxonomists for standard genome sequencing and annotation.</title>
        <authorList>
            <consortium name="The Broad Institute Genomics Platform"/>
            <consortium name="The Broad Institute Genome Sequencing Center for Infectious Disease"/>
            <person name="Wu L."/>
            <person name="Ma J."/>
        </authorList>
    </citation>
    <scope>NUCLEOTIDE SEQUENCE [LARGE SCALE GENOMIC DNA]</scope>
    <source>
        <strain evidence="2">CCTCC AB 2017081</strain>
    </source>
</reference>
<organism evidence="1 2">
    <name type="scientific">Deinococcus rufus</name>
    <dbReference type="NCBI Taxonomy" id="2136097"/>
    <lineage>
        <taxon>Bacteria</taxon>
        <taxon>Thermotogati</taxon>
        <taxon>Deinococcota</taxon>
        <taxon>Deinococci</taxon>
        <taxon>Deinococcales</taxon>
        <taxon>Deinococcaceae</taxon>
        <taxon>Deinococcus</taxon>
    </lineage>
</organism>
<proteinExistence type="predicted"/>
<accession>A0ABV7Z8D2</accession>